<dbReference type="Gene3D" id="1.10.443.10">
    <property type="entry name" value="Intergrase catalytic core"/>
    <property type="match status" value="1"/>
</dbReference>
<dbReference type="RefSeq" id="WP_268633079.1">
    <property type="nucleotide sequence ID" value="NZ_JAMDLY010000024.1"/>
</dbReference>
<dbReference type="InterPro" id="IPR013762">
    <property type="entry name" value="Integrase-like_cat_sf"/>
</dbReference>
<name>A0ABT4EGX6_PAEAL</name>
<organism evidence="8 9">
    <name type="scientific">Paenibacillus alvei</name>
    <name type="common">Bacillus alvei</name>
    <dbReference type="NCBI Taxonomy" id="44250"/>
    <lineage>
        <taxon>Bacteria</taxon>
        <taxon>Bacillati</taxon>
        <taxon>Bacillota</taxon>
        <taxon>Bacilli</taxon>
        <taxon>Bacillales</taxon>
        <taxon>Paenibacillaceae</taxon>
        <taxon>Paenibacillus</taxon>
    </lineage>
</organism>
<evidence type="ECO:0000256" key="4">
    <source>
        <dbReference type="ARBA" id="ARBA00023172"/>
    </source>
</evidence>
<dbReference type="PANTHER" id="PTHR30349">
    <property type="entry name" value="PHAGE INTEGRASE-RELATED"/>
    <property type="match status" value="1"/>
</dbReference>
<dbReference type="InterPro" id="IPR010998">
    <property type="entry name" value="Integrase_recombinase_N"/>
</dbReference>
<keyword evidence="2" id="KW-0229">DNA integration</keyword>
<dbReference type="Pfam" id="PF00589">
    <property type="entry name" value="Phage_integrase"/>
    <property type="match status" value="1"/>
</dbReference>
<dbReference type="Gene3D" id="1.10.150.130">
    <property type="match status" value="1"/>
</dbReference>
<keyword evidence="9" id="KW-1185">Reference proteome</keyword>
<gene>
    <name evidence="8" type="ORF">M5X04_27185</name>
</gene>
<comment type="similarity">
    <text evidence="1">Belongs to the 'phage' integrase family.</text>
</comment>
<proteinExistence type="inferred from homology"/>
<dbReference type="Pfam" id="PF13495">
    <property type="entry name" value="Phage_int_SAM_4"/>
    <property type="match status" value="1"/>
</dbReference>
<keyword evidence="4" id="KW-0233">DNA recombination</keyword>
<evidence type="ECO:0000313" key="9">
    <source>
        <dbReference type="Proteomes" id="UP001527090"/>
    </source>
</evidence>
<evidence type="ECO:0000256" key="1">
    <source>
        <dbReference type="ARBA" id="ARBA00008857"/>
    </source>
</evidence>
<dbReference type="InterPro" id="IPR011010">
    <property type="entry name" value="DNA_brk_join_enz"/>
</dbReference>
<evidence type="ECO:0000259" key="7">
    <source>
        <dbReference type="PROSITE" id="PS51900"/>
    </source>
</evidence>
<feature type="domain" description="Core-binding (CB)" evidence="7">
    <location>
        <begin position="24"/>
        <end position="121"/>
    </location>
</feature>
<keyword evidence="3 5" id="KW-0238">DNA-binding</keyword>
<dbReference type="CDD" id="cd00397">
    <property type="entry name" value="DNA_BRE_C"/>
    <property type="match status" value="1"/>
</dbReference>
<dbReference type="InterPro" id="IPR004107">
    <property type="entry name" value="Integrase_SAM-like_N"/>
</dbReference>
<accession>A0ABT4EGX6</accession>
<evidence type="ECO:0000313" key="8">
    <source>
        <dbReference type="EMBL" id="MCY9532999.1"/>
    </source>
</evidence>
<dbReference type="PROSITE" id="PS51898">
    <property type="entry name" value="TYR_RECOMBINASE"/>
    <property type="match status" value="1"/>
</dbReference>
<dbReference type="InterPro" id="IPR050090">
    <property type="entry name" value="Tyrosine_recombinase_XerCD"/>
</dbReference>
<comment type="caution">
    <text evidence="8">The sequence shown here is derived from an EMBL/GenBank/DDBJ whole genome shotgun (WGS) entry which is preliminary data.</text>
</comment>
<evidence type="ECO:0000256" key="5">
    <source>
        <dbReference type="PROSITE-ProRule" id="PRU01248"/>
    </source>
</evidence>
<dbReference type="PANTHER" id="PTHR30349:SF41">
    <property type="entry name" value="INTEGRASE_RECOMBINASE PROTEIN MJ0367-RELATED"/>
    <property type="match status" value="1"/>
</dbReference>
<dbReference type="InterPro" id="IPR002104">
    <property type="entry name" value="Integrase_catalytic"/>
</dbReference>
<evidence type="ECO:0000256" key="3">
    <source>
        <dbReference type="ARBA" id="ARBA00023125"/>
    </source>
</evidence>
<dbReference type="InterPro" id="IPR044068">
    <property type="entry name" value="CB"/>
</dbReference>
<evidence type="ECO:0000256" key="2">
    <source>
        <dbReference type="ARBA" id="ARBA00022908"/>
    </source>
</evidence>
<dbReference type="SUPFAM" id="SSF56349">
    <property type="entry name" value="DNA breaking-rejoining enzymes"/>
    <property type="match status" value="1"/>
</dbReference>
<dbReference type="PROSITE" id="PS51900">
    <property type="entry name" value="CB"/>
    <property type="match status" value="1"/>
</dbReference>
<evidence type="ECO:0000259" key="6">
    <source>
        <dbReference type="PROSITE" id="PS51898"/>
    </source>
</evidence>
<protein>
    <submittedName>
        <fullName evidence="8">Tyrosine-type recombinase/integrase</fullName>
    </submittedName>
</protein>
<sequence>MSNSSKQNEPKFMFMSRKEDAIHIDLNEDVEKFLYTKRVEKRTPKTIQTYRQVLEQFAKWYTDSEHSIITTDVMREYIYYLSYEKERWDDHPTSPTGVKGLTPRTVNNVTRNLKIFFNHLIRERRIKNSPMDSLGYQVEDKNTFEVFTDDHVIKLLEAPNRRTYTGLRDYAMMLVLCDTGLRIKELTNLKLSDVDLKRNQIIVNAEIAKSRTMRVAPISKLTAREIERLIAYMNLEDPNDYLWLTQFGERYFADTFSKMLKKYGKKAGITEARCSPHTFRHFFAVKFLRNGGDPIALMRILGHTSMSMTEKYVKYTKTDLSEQHLEASPVMSLIDKGNERKRGKVRF</sequence>
<dbReference type="Proteomes" id="UP001527090">
    <property type="component" value="Unassembled WGS sequence"/>
</dbReference>
<feature type="domain" description="Tyr recombinase" evidence="6">
    <location>
        <begin position="142"/>
        <end position="325"/>
    </location>
</feature>
<dbReference type="EMBL" id="JAMDLY010000024">
    <property type="protein sequence ID" value="MCY9532999.1"/>
    <property type="molecule type" value="Genomic_DNA"/>
</dbReference>
<reference evidence="8 9" key="1">
    <citation type="submission" date="2022-05" db="EMBL/GenBank/DDBJ databases">
        <title>Genome Sequencing of Bee-Associated Microbes.</title>
        <authorList>
            <person name="Dunlap C."/>
        </authorList>
    </citation>
    <scope>NUCLEOTIDE SEQUENCE [LARGE SCALE GENOMIC DNA]</scope>
    <source>
        <strain evidence="8 9">NRRL NRS-750</strain>
    </source>
</reference>